<protein>
    <recommendedName>
        <fullName evidence="5">Lipoprotein</fullName>
    </recommendedName>
</protein>
<proteinExistence type="predicted"/>
<evidence type="ECO:0000313" key="4">
    <source>
        <dbReference type="Proteomes" id="UP000008701"/>
    </source>
</evidence>
<keyword evidence="2" id="KW-0732">Signal</keyword>
<dbReference type="PROSITE" id="PS51257">
    <property type="entry name" value="PROKAR_LIPOPROTEIN"/>
    <property type="match status" value="1"/>
</dbReference>
<evidence type="ECO:0000313" key="3">
    <source>
        <dbReference type="EMBL" id="ABL66118.1"/>
    </source>
</evidence>
<dbReference type="AlphaFoldDB" id="A1BI91"/>
<dbReference type="KEGG" id="cph:Cpha266_2106"/>
<gene>
    <name evidence="3" type="ordered locus">Cpha266_2106</name>
</gene>
<feature type="compositionally biased region" description="Polar residues" evidence="1">
    <location>
        <begin position="84"/>
        <end position="93"/>
    </location>
</feature>
<evidence type="ECO:0008006" key="5">
    <source>
        <dbReference type="Google" id="ProtNLM"/>
    </source>
</evidence>
<feature type="signal peptide" evidence="2">
    <location>
        <begin position="1"/>
        <end position="31"/>
    </location>
</feature>
<evidence type="ECO:0000256" key="1">
    <source>
        <dbReference type="SAM" id="MobiDB-lite"/>
    </source>
</evidence>
<accession>A1BI91</accession>
<name>A1BI91_CHLPD</name>
<sequence precursor="true">MQWRDSMKKTISILATAGMIIACAAVQPAWAAGFDLKLPDLTGFILNGGNEEKTTVADSAQNSSGGQSEGPAPNSGDGIADGSGMSSPNGPKK</sequence>
<evidence type="ECO:0000256" key="2">
    <source>
        <dbReference type="SAM" id="SignalP"/>
    </source>
</evidence>
<organism evidence="3 4">
    <name type="scientific">Chlorobium phaeobacteroides (strain DSM 266 / SMG 266 / 2430)</name>
    <dbReference type="NCBI Taxonomy" id="290317"/>
    <lineage>
        <taxon>Bacteria</taxon>
        <taxon>Pseudomonadati</taxon>
        <taxon>Chlorobiota</taxon>
        <taxon>Chlorobiia</taxon>
        <taxon>Chlorobiales</taxon>
        <taxon>Chlorobiaceae</taxon>
        <taxon>Chlorobium/Pelodictyon group</taxon>
        <taxon>Chlorobium</taxon>
    </lineage>
</organism>
<feature type="compositionally biased region" description="Polar residues" evidence="1">
    <location>
        <begin position="56"/>
        <end position="66"/>
    </location>
</feature>
<feature type="region of interest" description="Disordered" evidence="1">
    <location>
        <begin position="52"/>
        <end position="93"/>
    </location>
</feature>
<dbReference type="STRING" id="290317.Cpha266_2106"/>
<keyword evidence="4" id="KW-1185">Reference proteome</keyword>
<dbReference type="EMBL" id="CP000492">
    <property type="protein sequence ID" value="ABL66118.1"/>
    <property type="molecule type" value="Genomic_DNA"/>
</dbReference>
<dbReference type="HOGENOM" id="CLU_2394432_0_0_10"/>
<feature type="chain" id="PRO_5002632571" description="Lipoprotein" evidence="2">
    <location>
        <begin position="32"/>
        <end position="93"/>
    </location>
</feature>
<dbReference type="Proteomes" id="UP000008701">
    <property type="component" value="Chromosome"/>
</dbReference>
<reference evidence="3 4" key="1">
    <citation type="submission" date="2006-12" db="EMBL/GenBank/DDBJ databases">
        <title>Complete sequence of Chlorobium phaeobacteroides DSM 266.</title>
        <authorList>
            <consortium name="US DOE Joint Genome Institute"/>
            <person name="Copeland A."/>
            <person name="Lucas S."/>
            <person name="Lapidus A."/>
            <person name="Barry K."/>
            <person name="Detter J.C."/>
            <person name="Glavina del Rio T."/>
            <person name="Hammon N."/>
            <person name="Israni S."/>
            <person name="Pitluck S."/>
            <person name="Goltsman E."/>
            <person name="Schmutz J."/>
            <person name="Larimer F."/>
            <person name="Land M."/>
            <person name="Hauser L."/>
            <person name="Mikhailova N."/>
            <person name="Li T."/>
            <person name="Overmann J."/>
            <person name="Bryant D.A."/>
            <person name="Richardson P."/>
        </authorList>
    </citation>
    <scope>NUCLEOTIDE SEQUENCE [LARGE SCALE GENOMIC DNA]</scope>
    <source>
        <strain evidence="3 4">DSM 266</strain>
    </source>
</reference>